<feature type="compositionally biased region" description="Basic and acidic residues" evidence="5">
    <location>
        <begin position="1870"/>
        <end position="1886"/>
    </location>
</feature>
<evidence type="ECO:0000256" key="5">
    <source>
        <dbReference type="SAM" id="MobiDB-lite"/>
    </source>
</evidence>
<evidence type="ECO:0008006" key="13">
    <source>
        <dbReference type="Google" id="ProtNLM"/>
    </source>
</evidence>
<evidence type="ECO:0000256" key="3">
    <source>
        <dbReference type="ARBA" id="ARBA00022729"/>
    </source>
</evidence>
<dbReference type="Pfam" id="PF17965">
    <property type="entry name" value="MucBP_2"/>
    <property type="match status" value="1"/>
</dbReference>
<feature type="domain" description="Mub B2-like" evidence="10">
    <location>
        <begin position="1411"/>
        <end position="1502"/>
    </location>
</feature>
<feature type="domain" description="Mub B2-like" evidence="10">
    <location>
        <begin position="1675"/>
        <end position="1765"/>
    </location>
</feature>
<dbReference type="EMBL" id="CP018187">
    <property type="protein sequence ID" value="QGU80960.1"/>
    <property type="molecule type" value="Genomic_DNA"/>
</dbReference>
<feature type="domain" description="Mub B2-like" evidence="10">
    <location>
        <begin position="1077"/>
        <end position="1168"/>
    </location>
</feature>
<evidence type="ECO:0000313" key="12">
    <source>
        <dbReference type="Proteomes" id="UP000422997"/>
    </source>
</evidence>
<feature type="domain" description="Mub B2-like" evidence="10">
    <location>
        <begin position="745"/>
        <end position="834"/>
    </location>
</feature>
<feature type="compositionally biased region" description="Low complexity" evidence="5">
    <location>
        <begin position="182"/>
        <end position="193"/>
    </location>
</feature>
<dbReference type="InterPro" id="IPR041558">
    <property type="entry name" value="MucBP_2"/>
</dbReference>
<dbReference type="Pfam" id="PF04650">
    <property type="entry name" value="YSIRK_signal"/>
    <property type="match status" value="1"/>
</dbReference>
<dbReference type="NCBIfam" id="TIGR01168">
    <property type="entry name" value="YSIRK_signal"/>
    <property type="match status" value="1"/>
</dbReference>
<dbReference type="InterPro" id="IPR041495">
    <property type="entry name" value="Mub_B2"/>
</dbReference>
<feature type="domain" description="Mucin binding" evidence="9">
    <location>
        <begin position="1569"/>
        <end position="1642"/>
    </location>
</feature>
<keyword evidence="1" id="KW-0134">Cell wall</keyword>
<feature type="region of interest" description="Disordered" evidence="5">
    <location>
        <begin position="1851"/>
        <end position="1886"/>
    </location>
</feature>
<feature type="signal peptide" evidence="6">
    <location>
        <begin position="1"/>
        <end position="36"/>
    </location>
</feature>
<dbReference type="InterPro" id="IPR019931">
    <property type="entry name" value="LPXTG_anchor"/>
</dbReference>
<evidence type="ECO:0000259" key="10">
    <source>
        <dbReference type="Pfam" id="PF17966"/>
    </source>
</evidence>
<dbReference type="Pfam" id="PF17966">
    <property type="entry name" value="Muc_B2"/>
    <property type="match status" value="9"/>
</dbReference>
<feature type="compositionally biased region" description="Polar residues" evidence="5">
    <location>
        <begin position="194"/>
        <end position="216"/>
    </location>
</feature>
<name>A0AB37DBG1_STRSL</name>
<evidence type="ECO:0000256" key="6">
    <source>
        <dbReference type="SAM" id="SignalP"/>
    </source>
</evidence>
<evidence type="ECO:0000256" key="1">
    <source>
        <dbReference type="ARBA" id="ARBA00022512"/>
    </source>
</evidence>
<dbReference type="Gene3D" id="3.10.20.470">
    <property type="match status" value="1"/>
</dbReference>
<organism evidence="11 12">
    <name type="scientific">Streptococcus salivarius</name>
    <dbReference type="NCBI Taxonomy" id="1304"/>
    <lineage>
        <taxon>Bacteria</taxon>
        <taxon>Bacillati</taxon>
        <taxon>Bacillota</taxon>
        <taxon>Bacilli</taxon>
        <taxon>Lactobacillales</taxon>
        <taxon>Streptococcaceae</taxon>
        <taxon>Streptococcus</taxon>
    </lineage>
</organism>
<keyword evidence="3 6" id="KW-0732">Signal</keyword>
<feature type="compositionally biased region" description="Polar residues" evidence="5">
    <location>
        <begin position="1854"/>
        <end position="1868"/>
    </location>
</feature>
<feature type="domain" description="Mub B2-like" evidence="10">
    <location>
        <begin position="397"/>
        <end position="484"/>
    </location>
</feature>
<reference evidence="11 12" key="1">
    <citation type="submission" date="2016-11" db="EMBL/GenBank/DDBJ databases">
        <title>The potential of Streptococcus salivarius to inhibit the production of volatile sulphur compounds in the oral cavity.</title>
        <authorList>
            <person name="Sun L."/>
            <person name="Li Z."/>
            <person name="Jin D."/>
            <person name="Zhao H."/>
        </authorList>
    </citation>
    <scope>NUCLEOTIDE SEQUENCE [LARGE SCALE GENOMIC DNA]</scope>
    <source>
        <strain evidence="11 12">ICDC2</strain>
    </source>
</reference>
<feature type="compositionally biased region" description="Polar residues" evidence="5">
    <location>
        <begin position="132"/>
        <end position="141"/>
    </location>
</feature>
<dbReference type="InterPro" id="IPR005877">
    <property type="entry name" value="YSIRK_signal_dom"/>
</dbReference>
<sequence>MKDFFNQRQRYSLRKYSIGVCSVLLGIVLFSGQAVQADEVITGNDNVVKSVEAAESAISDTTISEVPTAIEKLPVEEVVTVQNEKVSIQQDTSSETNTSRNSTSFASSEESYVAQVNQSQATSDLSEGLKSDTVTSETSRFSLRRGRVLATVETVESPTEILSSEAIPAEVPIRRSGRRGRNLSSLNTSESNNGTPINSSLPTVTIPTSNQNNTLATPDENITKSTKQTVVFEGAGEKTPATNIKDDYVFTGKKDLTTNAITWKTSSHTYGSVPVPVVTGYYADKAEAGFKTVTLDEPEVTDKVIYKPLGKIIQVDENFNVIPNSNSVTYENNPYNPREAVETAIPAAPAGYKIRELQPHAWGYNIVDKTIEPNDESDPDRISKDTPIVYVPLTSVVTKSTKQTVVFEGAGEKTPATNIKDDYVFTGKKDLTTNAITWKTSSHTYGSVPVPVVTGYYADKAEAGFKTVTLDEPEVTDKVIYKPLGKIIQVDENFNVIPNSNSVTYENNPYNPREAIETAIPAAPAGYKIRELQPHAWGYNIVDKTIEPNDESDPDRISKDTPIVYVPLTSVVTKSTKQTVVFEGAGEKTPATNIKDDYVFTGKKDLTTNAITWKTSSHTYDSVPVPVVTGYYADKAEAGFKTVTLDEPEVTDKVIYKPLGKIIQVDENFNVIPNSNSVTYENNPYNPREAVETAIPDAPAGYKIRELQPHAWGYNIVDKTIEPNDESDPDRISKDTPIVYVPLTSDVTKSTKQTVVFEGAGEKTPATNIKDDYVFTGKKDLTTNAITWKTSSHTYGSVSVPVVSGYIANKSQAGQLEVTVATPNAEETVSYTPVGRIILVDETGNQIVGTNAVPYTNASDPTKVESTTLPTLPAGYEIKPGQNILGLNSSSLQVLPPDATDDTKIILVSKKESLSQGTSQTVTFVGAGENTPTTKVQNDFVFTGTKDMVSGVSTWDVSSHRYGSVPVPVVPGYIADKSQAGQLEVTVATPNAEETVSYTPVGRIILVDEAGNQIVGTDAVPYNNSLDPTKVESTTLPTLPTGYEIKPGQNISGLNSSNLQVLPPDATAETKIILVSKKESLSQGTSQTVTFVGAGENTPTTKVQNDFVFTGTKDMVSGVSTWDVSSHRYGSVPVPVVPGYIADKSQAGQLEVTVATPNAEELVSYTPVGRIILVSEAGNQIVGTDAVPYNNASDPTKVMSTTLPTLPAGYEIKSGQNISGFNSSNLQVLPSDATADTKIILVSKKESLSQGTSQTVTFVGAGKNTPATKVQNDFVFTGTKDMVSGVSIWDMSSHRYSSVPVPVVPGYIADKSQAGQLEVTVATPNVEELVSYTPVGRIILVDEAGNQIVGTDVVPYTNAPDPTKVESTTLPTLPAGYEIKPGQNIPGLNSSSFQVLPSDATADTKIILVSKKESLSQGTSQTVTFVGAGEKTPATKVQNDFVFTGTKDMVSGVSTWDVSNHTYGSVPVPVVPGYIANVGHAGSLQVTPEAPNAEELVTYKPLGKIIAVDTDGKEIQGVPTIQYQNDPENPTKAGKTLSPLISGYETDVLNITPSKPEEDTPVVYRKAIQEATITYIDQTTGTSLESDRVTGKSGEIIEYTTADKIAFYESRGYELLTDELPKQAHYDTDTSVVQAWRVTLKHRTVIVGSRNPHDGDVINPDDPLSPKYPSKYQWQKGVAATVHYVVSDGNAKAPSDKVQVAQWTRTVTYDMVTGQELSSTVWKANKATYDAVVTEVLEGYYADKASVSTKKVIQENLEETVIYKPLGSLLLKSKDLNFPEVSSVKYPNNLTDPTKSGLPVVPDIPGYKPYLQDPKYPSKFGKAIQPGSTIIPENSGEDTLIYYIAINQDKPKSPLNQTSKPSKSQQPEHPSIEKKPEVSSQPEEVKQVNEASRIVVKTASQAATTKVALYKKQVVLPQTGEETEQTVEVAGFSALIVALGLGIQGYRRKKED</sequence>
<keyword evidence="2" id="KW-0964">Secreted</keyword>
<evidence type="ECO:0000313" key="11">
    <source>
        <dbReference type="EMBL" id="QGU80960.1"/>
    </source>
</evidence>
<feature type="compositionally biased region" description="Low complexity" evidence="5">
    <location>
        <begin position="92"/>
        <end position="104"/>
    </location>
</feature>
<feature type="chain" id="PRO_5044269446" description="YSIRK-type signal peptide-containing protein" evidence="6">
    <location>
        <begin position="37"/>
        <end position="1952"/>
    </location>
</feature>
<keyword evidence="4" id="KW-0572">Peptidoglycan-anchor</keyword>
<feature type="domain" description="Mub B2-like" evidence="10">
    <location>
        <begin position="1244"/>
        <end position="1335"/>
    </location>
</feature>
<feature type="domain" description="Gram-positive cocci surface proteins LPxTG" evidence="7">
    <location>
        <begin position="1911"/>
        <end position="1952"/>
    </location>
</feature>
<feature type="region of interest" description="Disordered" evidence="5">
    <location>
        <begin position="86"/>
        <end position="142"/>
    </location>
</feature>
<feature type="compositionally biased region" description="Polar residues" evidence="5">
    <location>
        <begin position="105"/>
        <end position="125"/>
    </location>
</feature>
<dbReference type="Proteomes" id="UP000422997">
    <property type="component" value="Chromosome"/>
</dbReference>
<dbReference type="Gene3D" id="2.60.40.4300">
    <property type="match status" value="9"/>
</dbReference>
<feature type="domain" description="Mub B2-like" evidence="10">
    <location>
        <begin position="572"/>
        <end position="659"/>
    </location>
</feature>
<protein>
    <recommendedName>
        <fullName evidence="13">YSIRK-type signal peptide-containing protein</fullName>
    </recommendedName>
</protein>
<evidence type="ECO:0000259" key="7">
    <source>
        <dbReference type="Pfam" id="PF00746"/>
    </source>
</evidence>
<proteinExistence type="predicted"/>
<feature type="region of interest" description="Disordered" evidence="5">
    <location>
        <begin position="173"/>
        <end position="219"/>
    </location>
</feature>
<feature type="domain" description="Mub B2-like" evidence="10">
    <location>
        <begin position="910"/>
        <end position="1001"/>
    </location>
</feature>
<accession>A0AB37DBG1</accession>
<evidence type="ECO:0000259" key="8">
    <source>
        <dbReference type="Pfam" id="PF04650"/>
    </source>
</evidence>
<gene>
    <name evidence="11" type="ORF">BSR19_07475</name>
</gene>
<feature type="domain" description="Mub B2-like" evidence="10">
    <location>
        <begin position="220"/>
        <end position="309"/>
    </location>
</feature>
<feature type="domain" description="YSIRK Gram-positive signal peptide" evidence="8">
    <location>
        <begin position="6"/>
        <end position="30"/>
    </location>
</feature>
<dbReference type="RefSeq" id="WP_156246921.1">
    <property type="nucleotide sequence ID" value="NZ_CP018187.1"/>
</dbReference>
<evidence type="ECO:0000256" key="4">
    <source>
        <dbReference type="ARBA" id="ARBA00023088"/>
    </source>
</evidence>
<dbReference type="Pfam" id="PF00746">
    <property type="entry name" value="Gram_pos_anchor"/>
    <property type="match status" value="1"/>
</dbReference>
<evidence type="ECO:0000259" key="9">
    <source>
        <dbReference type="Pfam" id="PF17965"/>
    </source>
</evidence>
<evidence type="ECO:0000256" key="2">
    <source>
        <dbReference type="ARBA" id="ARBA00022525"/>
    </source>
</evidence>